<name>A0ABM8R742_9BACT</name>
<evidence type="ECO:0000313" key="2">
    <source>
        <dbReference type="Proteomes" id="UP000675880"/>
    </source>
</evidence>
<dbReference type="Proteomes" id="UP000675880">
    <property type="component" value="Unassembled WGS sequence"/>
</dbReference>
<organism evidence="1 2">
    <name type="scientific">Nitrospira defluvii</name>
    <dbReference type="NCBI Taxonomy" id="330214"/>
    <lineage>
        <taxon>Bacteria</taxon>
        <taxon>Pseudomonadati</taxon>
        <taxon>Nitrospirota</taxon>
        <taxon>Nitrospiria</taxon>
        <taxon>Nitrospirales</taxon>
        <taxon>Nitrospiraceae</taxon>
        <taxon>Nitrospira</taxon>
    </lineage>
</organism>
<protein>
    <submittedName>
        <fullName evidence="1">Uncharacterized protein</fullName>
    </submittedName>
</protein>
<sequence>MDVVLKVSQRGLKILVGISRWSGPDKSEGKAIARLYFT</sequence>
<keyword evidence="2" id="KW-1185">Reference proteome</keyword>
<comment type="caution">
    <text evidence="1">The sequence shown here is derived from an EMBL/GenBank/DDBJ whole genome shotgun (WGS) entry which is preliminary data.</text>
</comment>
<reference evidence="1 2" key="1">
    <citation type="submission" date="2021-02" db="EMBL/GenBank/DDBJ databases">
        <authorList>
            <person name="Han P."/>
        </authorList>
    </citation>
    <scope>NUCLEOTIDE SEQUENCE [LARGE SCALE GENOMIC DNA]</scope>
    <source>
        <strain evidence="1">Candidatus Nitrospira sp. ZN2</strain>
    </source>
</reference>
<dbReference type="EMBL" id="CAJNBJ010000003">
    <property type="protein sequence ID" value="CAE6736517.1"/>
    <property type="molecule type" value="Genomic_DNA"/>
</dbReference>
<evidence type="ECO:0000313" key="1">
    <source>
        <dbReference type="EMBL" id="CAE6736517.1"/>
    </source>
</evidence>
<proteinExistence type="predicted"/>
<gene>
    <name evidence="1" type="ORF">NSPZN2_110029</name>
</gene>
<accession>A0ABM8R742</accession>